<evidence type="ECO:0000256" key="3">
    <source>
        <dbReference type="ARBA" id="ARBA00022692"/>
    </source>
</evidence>
<proteinExistence type="inferred from homology"/>
<evidence type="ECO:0000313" key="11">
    <source>
        <dbReference type="Proteomes" id="UP000658997"/>
    </source>
</evidence>
<dbReference type="OrthoDB" id="30881at2759"/>
<evidence type="ECO:0000256" key="7">
    <source>
        <dbReference type="SAM" id="Phobius"/>
    </source>
</evidence>
<evidence type="ECO:0008006" key="12">
    <source>
        <dbReference type="Google" id="ProtNLM"/>
    </source>
</evidence>
<dbReference type="GO" id="GO:0016020">
    <property type="term" value="C:membrane"/>
    <property type="evidence" value="ECO:0007669"/>
    <property type="project" value="UniProtKB-SubCell"/>
</dbReference>
<organism evidence="8 10">
    <name type="scientific">Ustilago bromivora</name>
    <dbReference type="NCBI Taxonomy" id="307758"/>
    <lineage>
        <taxon>Eukaryota</taxon>
        <taxon>Fungi</taxon>
        <taxon>Dikarya</taxon>
        <taxon>Basidiomycota</taxon>
        <taxon>Ustilaginomycotina</taxon>
        <taxon>Ustilaginomycetes</taxon>
        <taxon>Ustilaginales</taxon>
        <taxon>Ustilaginaceae</taxon>
        <taxon>Ustilago</taxon>
    </lineage>
</organism>
<protein>
    <recommendedName>
        <fullName evidence="12">Transmembrane protein 19</fullName>
    </recommendedName>
</protein>
<keyword evidence="11" id="KW-1185">Reference proteome</keyword>
<dbReference type="AlphaFoldDB" id="A0A1K0GDX2"/>
<feature type="transmembrane region" description="Helical" evidence="7">
    <location>
        <begin position="243"/>
        <end position="265"/>
    </location>
</feature>
<dbReference type="PANTHER" id="PTHR13353">
    <property type="entry name" value="TRANSMEMBRANE PROTEIN 19"/>
    <property type="match status" value="1"/>
</dbReference>
<dbReference type="InterPro" id="IPR002794">
    <property type="entry name" value="DUF92_TMEM19"/>
</dbReference>
<accession>A0A1K0GDX2</accession>
<reference evidence="9" key="3">
    <citation type="submission" date="2018-08" db="EMBL/GenBank/DDBJ databases">
        <authorList>
            <person name="Guldener U."/>
        </authorList>
    </citation>
    <scope>NUCLEOTIDE SEQUENCE</scope>
    <source>
        <strain evidence="9">UB2</strain>
    </source>
</reference>
<evidence type="ECO:0000313" key="9">
    <source>
        <dbReference type="EMBL" id="SYW80136.1"/>
    </source>
</evidence>
<name>A0A1K0GDX2_9BASI</name>
<evidence type="ECO:0000313" key="10">
    <source>
        <dbReference type="Proteomes" id="UP000179920"/>
    </source>
</evidence>
<dbReference type="EMBL" id="LT558137">
    <property type="protein sequence ID" value="SAM86260.1"/>
    <property type="molecule type" value="Genomic_DNA"/>
</dbReference>
<evidence type="ECO:0000313" key="8">
    <source>
        <dbReference type="EMBL" id="SAM86260.1"/>
    </source>
</evidence>
<reference evidence="8" key="2">
    <citation type="submission" date="2016-04" db="EMBL/GenBank/DDBJ databases">
        <authorList>
            <person name="Evans L.H."/>
            <person name="Alamgir A."/>
            <person name="Owens N."/>
            <person name="Weber N.D."/>
            <person name="Virtaneva K."/>
            <person name="Barbian K."/>
            <person name="Babar A."/>
            <person name="Rosenke K."/>
        </authorList>
    </citation>
    <scope>NUCLEOTIDE SEQUENCE</scope>
    <source>
        <strain evidence="8">UB2112</strain>
    </source>
</reference>
<dbReference type="Proteomes" id="UP000658997">
    <property type="component" value="Unassembled WGS sequence"/>
</dbReference>
<keyword evidence="4 7" id="KW-1133">Transmembrane helix</keyword>
<reference evidence="10" key="1">
    <citation type="submission" date="2016-04" db="EMBL/GenBank/DDBJ databases">
        <authorList>
            <person name="Guldener U."/>
            <person name="Guldener U."/>
        </authorList>
    </citation>
    <scope>NUCLEOTIDE SEQUENCE [LARGE SCALE GENOMIC DNA]</scope>
    <source>
        <strain evidence="10">UB2112</strain>
    </source>
</reference>
<keyword evidence="3 7" id="KW-0812">Transmembrane</keyword>
<feature type="transmembrane region" description="Helical" evidence="7">
    <location>
        <begin position="35"/>
        <end position="58"/>
    </location>
</feature>
<keyword evidence="5 7" id="KW-0472">Membrane</keyword>
<evidence type="ECO:0000256" key="4">
    <source>
        <dbReference type="ARBA" id="ARBA00022989"/>
    </source>
</evidence>
<dbReference type="Pfam" id="PF01940">
    <property type="entry name" value="DUF92"/>
    <property type="match status" value="1"/>
</dbReference>
<dbReference type="PANTHER" id="PTHR13353:SF5">
    <property type="entry name" value="TRANSMEMBRANE PROTEIN 19"/>
    <property type="match status" value="1"/>
</dbReference>
<sequence length="332" mass="34761">MSSLYPIPLGIATNLGYSGYRKGSLSLDGALTAAVVGYATMANPFIGYGLTLITFYLVGSKATRFKASIKAQHETHPPAAPTVAIDKKDGKRKRDTTSGNRNAVQVLCNSLTAVVACVAFRALNRRDGVDPLGKEVLTVWRGIDVSNLLLTLVVGGHYAACMADTLASELGILSKGQPRLVTNPTRKVPRGTNGGVSPLGLTVSALGGTLIGLVQTASLAVHYHLNPPLPTSSITVNAPYFKLIALFTAAGFTGSLIDSVLGATVQQTLYSATSKKVLVGSIRDVIQGNKDDAPEPIWERIAGADVLDNNAVNFLASAITAVGTAWVGLRYL</sequence>
<dbReference type="EMBL" id="ULHB01000063">
    <property type="protein sequence ID" value="SYW80136.1"/>
    <property type="molecule type" value="Genomic_DNA"/>
</dbReference>
<evidence type="ECO:0000256" key="2">
    <source>
        <dbReference type="ARBA" id="ARBA00009012"/>
    </source>
</evidence>
<feature type="region of interest" description="Disordered" evidence="6">
    <location>
        <begin position="71"/>
        <end position="98"/>
    </location>
</feature>
<evidence type="ECO:0000256" key="5">
    <source>
        <dbReference type="ARBA" id="ARBA00023136"/>
    </source>
</evidence>
<evidence type="ECO:0000256" key="6">
    <source>
        <dbReference type="SAM" id="MobiDB-lite"/>
    </source>
</evidence>
<comment type="subcellular location">
    <subcellularLocation>
        <location evidence="1">Membrane</location>
        <topology evidence="1">Multi-pass membrane protein</topology>
    </subcellularLocation>
</comment>
<comment type="similarity">
    <text evidence="2">Belongs to the TMEM19 family.</text>
</comment>
<feature type="transmembrane region" description="Helical" evidence="7">
    <location>
        <begin position="199"/>
        <end position="223"/>
    </location>
</feature>
<dbReference type="Proteomes" id="UP000179920">
    <property type="component" value="Chromosome XXI"/>
</dbReference>
<evidence type="ECO:0000256" key="1">
    <source>
        <dbReference type="ARBA" id="ARBA00004141"/>
    </source>
</evidence>
<gene>
    <name evidence="9" type="ORF">UBRO2_03404</name>
    <name evidence="8" type="ORF">UBRO_08700</name>
</gene>